<keyword evidence="7" id="KW-1185">Reference proteome</keyword>
<dbReference type="Gene3D" id="3.40.50.180">
    <property type="entry name" value="Methylesterase CheB, C-terminal domain"/>
    <property type="match status" value="1"/>
</dbReference>
<dbReference type="PANTHER" id="PTHR42872:SF6">
    <property type="entry name" value="PROTEIN-GLUTAMATE METHYLESTERASE_PROTEIN-GLUTAMINE GLUTAMINASE"/>
    <property type="match status" value="1"/>
</dbReference>
<feature type="active site" evidence="4">
    <location>
        <position position="18"/>
    </location>
</feature>
<evidence type="ECO:0000256" key="2">
    <source>
        <dbReference type="ARBA" id="ARBA00039140"/>
    </source>
</evidence>
<dbReference type="Proteomes" id="UP001165590">
    <property type="component" value="Unassembled WGS sequence"/>
</dbReference>
<sequence>MTADSRASGFGVVAIASSAGGIRALGTLLGALDPALPVPVLVVQHLDRKRRSLIAEVLGRQSALPVKLAEHHERIQLGTVYVAPPNRHLLVGPTGLLRLSESQPVHFVRPSADLLFGAVSSAYGSRALACVLTGSGVDGAAGVLDVKERGGTVIAQDPRTAEFAGMPQAAVNSGAVDLVLSLEEIAEAVHGLVGTTRQ</sequence>
<feature type="active site" evidence="4">
    <location>
        <position position="45"/>
    </location>
</feature>
<dbReference type="InterPro" id="IPR000673">
    <property type="entry name" value="Sig_transdc_resp-reg_Me-estase"/>
</dbReference>
<comment type="caution">
    <text evidence="6">The sequence shown here is derived from an EMBL/GenBank/DDBJ whole genome shotgun (WGS) entry which is preliminary data.</text>
</comment>
<dbReference type="PANTHER" id="PTHR42872">
    <property type="entry name" value="PROTEIN-GLUTAMATE METHYLESTERASE/PROTEIN-GLUTAMINE GLUTAMINASE"/>
    <property type="match status" value="1"/>
</dbReference>
<dbReference type="SUPFAM" id="SSF52738">
    <property type="entry name" value="Methylesterase CheB, C-terminal domain"/>
    <property type="match status" value="1"/>
</dbReference>
<evidence type="ECO:0000259" key="5">
    <source>
        <dbReference type="PROSITE" id="PS50122"/>
    </source>
</evidence>
<gene>
    <name evidence="6" type="ORF">K3769_30205</name>
</gene>
<dbReference type="EC" id="3.1.1.61" evidence="2"/>
<dbReference type="CDD" id="cd16433">
    <property type="entry name" value="CheB"/>
    <property type="match status" value="1"/>
</dbReference>
<dbReference type="EMBL" id="JAIFZO010000002">
    <property type="protein sequence ID" value="MCX4236967.1"/>
    <property type="molecule type" value="Genomic_DNA"/>
</dbReference>
<protein>
    <recommendedName>
        <fullName evidence="2">protein-glutamate methylesterase</fullName>
        <ecNumber evidence="2">3.1.1.61</ecNumber>
    </recommendedName>
</protein>
<keyword evidence="1 4" id="KW-0378">Hydrolase</keyword>
<reference evidence="6" key="1">
    <citation type="journal article" date="2022" name="bioRxiv">
        <title>Discovery and biosynthetic assessment of Streptomyces ortus sp nov. isolated from a deep-sea sponge.</title>
        <authorList>
            <person name="Williams S.E."/>
        </authorList>
    </citation>
    <scope>NUCLEOTIDE SEQUENCE</scope>
    <source>
        <strain evidence="6">A15ISP2-DRY2</strain>
    </source>
</reference>
<accession>A0ABT3VAI5</accession>
<dbReference type="RefSeq" id="WP_267029412.1">
    <property type="nucleotide sequence ID" value="NZ_JAIFZO010000002.1"/>
</dbReference>
<evidence type="ECO:0000313" key="7">
    <source>
        <dbReference type="Proteomes" id="UP001165590"/>
    </source>
</evidence>
<evidence type="ECO:0000256" key="4">
    <source>
        <dbReference type="PROSITE-ProRule" id="PRU00050"/>
    </source>
</evidence>
<evidence type="ECO:0000256" key="3">
    <source>
        <dbReference type="ARBA" id="ARBA00048267"/>
    </source>
</evidence>
<name>A0ABT3VAI5_9ACTN</name>
<feature type="domain" description="CheB-type methylesterase" evidence="5">
    <location>
        <begin position="6"/>
        <end position="196"/>
    </location>
</feature>
<dbReference type="InterPro" id="IPR035909">
    <property type="entry name" value="CheB_C"/>
</dbReference>
<comment type="catalytic activity">
    <reaction evidence="3">
        <text>[protein]-L-glutamate 5-O-methyl ester + H2O = L-glutamyl-[protein] + methanol + H(+)</text>
        <dbReference type="Rhea" id="RHEA:23236"/>
        <dbReference type="Rhea" id="RHEA-COMP:10208"/>
        <dbReference type="Rhea" id="RHEA-COMP:10311"/>
        <dbReference type="ChEBI" id="CHEBI:15377"/>
        <dbReference type="ChEBI" id="CHEBI:15378"/>
        <dbReference type="ChEBI" id="CHEBI:17790"/>
        <dbReference type="ChEBI" id="CHEBI:29973"/>
        <dbReference type="ChEBI" id="CHEBI:82795"/>
        <dbReference type="EC" id="3.1.1.61"/>
    </reaction>
</comment>
<evidence type="ECO:0000313" key="6">
    <source>
        <dbReference type="EMBL" id="MCX4236967.1"/>
    </source>
</evidence>
<feature type="active site" evidence="4">
    <location>
        <position position="138"/>
    </location>
</feature>
<evidence type="ECO:0000256" key="1">
    <source>
        <dbReference type="ARBA" id="ARBA00022801"/>
    </source>
</evidence>
<dbReference type="Pfam" id="PF01339">
    <property type="entry name" value="CheB_methylest"/>
    <property type="match status" value="1"/>
</dbReference>
<proteinExistence type="predicted"/>
<organism evidence="6 7">
    <name type="scientific">Streptomyces ortus</name>
    <dbReference type="NCBI Taxonomy" id="2867268"/>
    <lineage>
        <taxon>Bacteria</taxon>
        <taxon>Bacillati</taxon>
        <taxon>Actinomycetota</taxon>
        <taxon>Actinomycetes</taxon>
        <taxon>Kitasatosporales</taxon>
        <taxon>Streptomycetaceae</taxon>
        <taxon>Streptomyces</taxon>
    </lineage>
</organism>
<keyword evidence="4" id="KW-0145">Chemotaxis</keyword>
<dbReference type="PROSITE" id="PS50122">
    <property type="entry name" value="CHEB"/>
    <property type="match status" value="1"/>
</dbReference>